<dbReference type="Proteomes" id="UP001054821">
    <property type="component" value="Chromosome 4"/>
</dbReference>
<accession>A0AAD4W165</accession>
<organism evidence="2 3">
    <name type="scientific">Prunus dulcis</name>
    <name type="common">Almond</name>
    <name type="synonym">Amygdalus dulcis</name>
    <dbReference type="NCBI Taxonomy" id="3755"/>
    <lineage>
        <taxon>Eukaryota</taxon>
        <taxon>Viridiplantae</taxon>
        <taxon>Streptophyta</taxon>
        <taxon>Embryophyta</taxon>
        <taxon>Tracheophyta</taxon>
        <taxon>Spermatophyta</taxon>
        <taxon>Magnoliopsida</taxon>
        <taxon>eudicotyledons</taxon>
        <taxon>Gunneridae</taxon>
        <taxon>Pentapetalae</taxon>
        <taxon>rosids</taxon>
        <taxon>fabids</taxon>
        <taxon>Rosales</taxon>
        <taxon>Rosaceae</taxon>
        <taxon>Amygdaloideae</taxon>
        <taxon>Amygdaleae</taxon>
        <taxon>Prunus</taxon>
    </lineage>
</organism>
<proteinExistence type="predicted"/>
<dbReference type="GO" id="GO:0003676">
    <property type="term" value="F:nucleic acid binding"/>
    <property type="evidence" value="ECO:0007669"/>
    <property type="project" value="InterPro"/>
</dbReference>
<comment type="caution">
    <text evidence="2">The sequence shown here is derived from an EMBL/GenBank/DDBJ whole genome shotgun (WGS) entry which is preliminary data.</text>
</comment>
<evidence type="ECO:0008006" key="4">
    <source>
        <dbReference type="Google" id="ProtNLM"/>
    </source>
</evidence>
<dbReference type="InterPro" id="IPR036397">
    <property type="entry name" value="RNaseH_sf"/>
</dbReference>
<dbReference type="AlphaFoldDB" id="A0AAD4W165"/>
<dbReference type="PANTHER" id="PTHR48475:SF2">
    <property type="entry name" value="RIBONUCLEASE H"/>
    <property type="match status" value="1"/>
</dbReference>
<protein>
    <recommendedName>
        <fullName evidence="4">RNase H type-1 domain-containing protein</fullName>
    </recommendedName>
</protein>
<evidence type="ECO:0000256" key="1">
    <source>
        <dbReference type="SAM" id="MobiDB-lite"/>
    </source>
</evidence>
<dbReference type="Gene3D" id="3.30.420.10">
    <property type="entry name" value="Ribonuclease H-like superfamily/Ribonuclease H"/>
    <property type="match status" value="1"/>
</dbReference>
<evidence type="ECO:0000313" key="3">
    <source>
        <dbReference type="Proteomes" id="UP001054821"/>
    </source>
</evidence>
<reference evidence="2 3" key="1">
    <citation type="journal article" date="2022" name="G3 (Bethesda)">
        <title>Whole-genome sequence and methylome profiling of the almond [Prunus dulcis (Mill.) D.A. Webb] cultivar 'Nonpareil'.</title>
        <authorList>
            <person name="D'Amico-Willman K.M."/>
            <person name="Ouma W.Z."/>
            <person name="Meulia T."/>
            <person name="Sideli G.M."/>
            <person name="Gradziel T.M."/>
            <person name="Fresnedo-Ramirez J."/>
        </authorList>
    </citation>
    <scope>NUCLEOTIDE SEQUENCE [LARGE SCALE GENOMIC DNA]</scope>
    <source>
        <strain evidence="2">Clone GOH B32 T37-40</strain>
    </source>
</reference>
<dbReference type="SUPFAM" id="SSF53098">
    <property type="entry name" value="Ribonuclease H-like"/>
    <property type="match status" value="1"/>
</dbReference>
<sequence length="124" mass="13628">MTHEVGNSTKLIRPPLPSEDCNKSLGFSRLCHRIHSIGRRREAGQQKQGKLRANKTSSAEPHLPRDMWQLRVDGASNQKGAGTGVVMITPDGSMLEQAVTLDFTASNNEAEHEALLASLRLQRS</sequence>
<name>A0AAD4W165_PRUDU</name>
<gene>
    <name evidence="2" type="ORF">L3X38_025133</name>
</gene>
<feature type="region of interest" description="Disordered" evidence="1">
    <location>
        <begin position="38"/>
        <end position="61"/>
    </location>
</feature>
<evidence type="ECO:0000313" key="2">
    <source>
        <dbReference type="EMBL" id="KAI5335000.1"/>
    </source>
</evidence>
<dbReference type="PANTHER" id="PTHR48475">
    <property type="entry name" value="RIBONUCLEASE H"/>
    <property type="match status" value="1"/>
</dbReference>
<dbReference type="InterPro" id="IPR012337">
    <property type="entry name" value="RNaseH-like_sf"/>
</dbReference>
<keyword evidence="3" id="KW-1185">Reference proteome</keyword>
<dbReference type="EMBL" id="JAJFAZ020000004">
    <property type="protein sequence ID" value="KAI5335000.1"/>
    <property type="molecule type" value="Genomic_DNA"/>
</dbReference>